<evidence type="ECO:0000313" key="1">
    <source>
        <dbReference type="EMBL" id="SFF49622.1"/>
    </source>
</evidence>
<name>A0A1I2J4F1_9ACTN</name>
<organism evidence="1 2">
    <name type="scientific">Actinacidiphila alni</name>
    <dbReference type="NCBI Taxonomy" id="380248"/>
    <lineage>
        <taxon>Bacteria</taxon>
        <taxon>Bacillati</taxon>
        <taxon>Actinomycetota</taxon>
        <taxon>Actinomycetes</taxon>
        <taxon>Kitasatosporales</taxon>
        <taxon>Streptomycetaceae</taxon>
        <taxon>Actinacidiphila</taxon>
    </lineage>
</organism>
<keyword evidence="2" id="KW-1185">Reference proteome</keyword>
<dbReference type="OrthoDB" id="4870610at2"/>
<protein>
    <recommendedName>
        <fullName evidence="3">Transcriptional regulator</fullName>
    </recommendedName>
</protein>
<dbReference type="RefSeq" id="WP_093715853.1">
    <property type="nucleotide sequence ID" value="NZ_FONG01000016.1"/>
</dbReference>
<proteinExistence type="predicted"/>
<dbReference type="Proteomes" id="UP000199323">
    <property type="component" value="Unassembled WGS sequence"/>
</dbReference>
<dbReference type="AlphaFoldDB" id="A0A1I2J4F1"/>
<accession>A0A1I2J4F1</accession>
<gene>
    <name evidence="1" type="ORF">SAMN05216251_11687</name>
</gene>
<reference evidence="1 2" key="1">
    <citation type="submission" date="2016-10" db="EMBL/GenBank/DDBJ databases">
        <authorList>
            <person name="de Groot N.N."/>
        </authorList>
    </citation>
    <scope>NUCLEOTIDE SEQUENCE [LARGE SCALE GENOMIC DNA]</scope>
    <source>
        <strain evidence="1 2">CGMCC 4.3510</strain>
    </source>
</reference>
<dbReference type="STRING" id="380248.SAMN05216251_11687"/>
<dbReference type="EMBL" id="FONG01000016">
    <property type="protein sequence ID" value="SFF49622.1"/>
    <property type="molecule type" value="Genomic_DNA"/>
</dbReference>
<sequence length="368" mass="39350">MDIENPHTPRTLDHLRMGGSSVLTVRQLKEHGITPGTIAERCRPGGPWQQLLPQVYLLHSGPPNSAERLEAALLYAGRDPGAHGPRGGGREAMVTGFAALALRQFASVPPLPGLPRIDVLVPRQRRLRDAGDVAIRRTNALPRPEEVIGLPCAPVARALADAVAELEDPGDADTVRRLLVEAVCGGHCDAGSVVAELRQARLLGRPQVAAAVNALLAEGRAAAEDRLYAMVRCHGLPDPVWNVDLKLPGGPPLGGVDAYWPEHAVAVEIDARTVNARTADRGYGDIFAEGAYGDGGAYGGEFEHADDDAVWSRHARERERLEALGITLIHLTPAKLRDSLEQQATVVRTALMASADRTPAAYVVVTPR</sequence>
<evidence type="ECO:0008006" key="3">
    <source>
        <dbReference type="Google" id="ProtNLM"/>
    </source>
</evidence>
<evidence type="ECO:0000313" key="2">
    <source>
        <dbReference type="Proteomes" id="UP000199323"/>
    </source>
</evidence>